<dbReference type="InterPro" id="IPR006553">
    <property type="entry name" value="Leu-rich_rpt_Cys-con_subtyp"/>
</dbReference>
<dbReference type="InterPro" id="IPR032675">
    <property type="entry name" value="LRR_dom_sf"/>
</dbReference>
<dbReference type="SUPFAM" id="SSF52058">
    <property type="entry name" value="L domain-like"/>
    <property type="match status" value="1"/>
</dbReference>
<gene>
    <name evidence="1" type="ORF">TRITD_6Bv1G224700</name>
</gene>
<reference evidence="1 2" key="1">
    <citation type="submission" date="2017-09" db="EMBL/GenBank/DDBJ databases">
        <authorList>
            <consortium name="International Durum Wheat Genome Sequencing Consortium (IDWGSC)"/>
            <person name="Milanesi L."/>
        </authorList>
    </citation>
    <scope>NUCLEOTIDE SEQUENCE [LARGE SCALE GENOMIC DNA]</scope>
    <source>
        <strain evidence="2">cv. Svevo</strain>
    </source>
</reference>
<accession>A0A9R0Z038</accession>
<dbReference type="PANTHER" id="PTHR36766">
    <property type="entry name" value="PLANT BROAD-SPECTRUM MILDEW RESISTANCE PROTEIN RPW8"/>
    <property type="match status" value="1"/>
</dbReference>
<evidence type="ECO:0000313" key="2">
    <source>
        <dbReference type="Proteomes" id="UP000324705"/>
    </source>
</evidence>
<evidence type="ECO:0000313" key="1">
    <source>
        <dbReference type="EMBL" id="VAI63597.1"/>
    </source>
</evidence>
<dbReference type="EMBL" id="LT934122">
    <property type="protein sequence ID" value="VAI63597.1"/>
    <property type="molecule type" value="Genomic_DNA"/>
</dbReference>
<proteinExistence type="predicted"/>
<dbReference type="Gene3D" id="3.80.10.10">
    <property type="entry name" value="Ribonuclease Inhibitor"/>
    <property type="match status" value="3"/>
</dbReference>
<sequence length="631" mass="71300">MSLYTVHLEHRGERIILPSLEMLRFLKRLKLRNMQTVREVSVPSLEGLVLDGMPDLQRCSCTSVRDMKSMLRVLEIQNCPALEVFDLFQKGGNYEIEHKSWLPSLRKLIVCDCPRLQVHTALPPSATFSELSISEVSTIMAMEGSSIEKLKISGDKLLCDTLDDKILAFHNLNDIKYLEILNCKSLTSISFKGLSQLISLKSFKIVHCKEFFSLDDVLEQTHDNMIIANEDILPALESLDIIRCGITGKWLSLMLRHSPTLKELYLYECPQLKQLKIEEEGNVQPNLLPAFEASSSGYADGVVHIPLNLRKIKIGRCPHIIFDGSREGFAGFTSSSQVENGRCLLPQSLEHLDWSDYSRETLLPSFVGNLMWLKKLNVRNGRSLQYLKLDSCKALEELEIRDCNQLFTLEGMRSLGILVSLKLSYNSRLKSLQLHSCTSLEHLEIWFCSSLVTLESLRSLVNLKHLEILDSPALDSLTALESTEPTGGISSHSHELFFPALESLAIDDLSPLNMSFCKGLTCLQSLSLGWFDATRLTDDQERALLLLRSLQELEFKFCHHLVELPTGLRGLPSLKTLRIISCNRNLVLSNEGLPPSLEELAVNHCHSEFTEKYRLLATSKLDVKVDGRYVD</sequence>
<dbReference type="SMART" id="SM00367">
    <property type="entry name" value="LRR_CC"/>
    <property type="match status" value="3"/>
</dbReference>
<dbReference type="SUPFAM" id="SSF52047">
    <property type="entry name" value="RNI-like"/>
    <property type="match status" value="1"/>
</dbReference>
<dbReference type="Proteomes" id="UP000324705">
    <property type="component" value="Chromosome 6B"/>
</dbReference>
<dbReference type="Gramene" id="TRITD6Bv1G224700.1">
    <property type="protein sequence ID" value="TRITD6Bv1G224700.1"/>
    <property type="gene ID" value="TRITD6Bv1G224700"/>
</dbReference>
<organism evidence="1 2">
    <name type="scientific">Triticum turgidum subsp. durum</name>
    <name type="common">Durum wheat</name>
    <name type="synonym">Triticum durum</name>
    <dbReference type="NCBI Taxonomy" id="4567"/>
    <lineage>
        <taxon>Eukaryota</taxon>
        <taxon>Viridiplantae</taxon>
        <taxon>Streptophyta</taxon>
        <taxon>Embryophyta</taxon>
        <taxon>Tracheophyta</taxon>
        <taxon>Spermatophyta</taxon>
        <taxon>Magnoliopsida</taxon>
        <taxon>Liliopsida</taxon>
        <taxon>Poales</taxon>
        <taxon>Poaceae</taxon>
        <taxon>BOP clade</taxon>
        <taxon>Pooideae</taxon>
        <taxon>Triticodae</taxon>
        <taxon>Triticeae</taxon>
        <taxon>Triticinae</taxon>
        <taxon>Triticum</taxon>
    </lineage>
</organism>
<protein>
    <submittedName>
        <fullName evidence="1">Uncharacterized protein</fullName>
    </submittedName>
</protein>
<dbReference type="AlphaFoldDB" id="A0A9R0Z038"/>
<dbReference type="PANTHER" id="PTHR36766:SF40">
    <property type="entry name" value="DISEASE RESISTANCE PROTEIN RGA3"/>
    <property type="match status" value="1"/>
</dbReference>
<keyword evidence="2" id="KW-1185">Reference proteome</keyword>
<name>A0A9R0Z038_TRITD</name>